<dbReference type="EMBL" id="JANSHE010003557">
    <property type="protein sequence ID" value="KAJ2985575.1"/>
    <property type="molecule type" value="Genomic_DNA"/>
</dbReference>
<organism evidence="1 2">
    <name type="scientific">Trametes sanguinea</name>
    <dbReference type="NCBI Taxonomy" id="158606"/>
    <lineage>
        <taxon>Eukaryota</taxon>
        <taxon>Fungi</taxon>
        <taxon>Dikarya</taxon>
        <taxon>Basidiomycota</taxon>
        <taxon>Agaricomycotina</taxon>
        <taxon>Agaricomycetes</taxon>
        <taxon>Polyporales</taxon>
        <taxon>Polyporaceae</taxon>
        <taxon>Trametes</taxon>
    </lineage>
</organism>
<keyword evidence="2" id="KW-1185">Reference proteome</keyword>
<name>A0ACC1P285_9APHY</name>
<dbReference type="Proteomes" id="UP001144978">
    <property type="component" value="Unassembled WGS sequence"/>
</dbReference>
<protein>
    <submittedName>
        <fullName evidence="1">Uncharacterized protein</fullName>
    </submittedName>
</protein>
<evidence type="ECO:0000313" key="2">
    <source>
        <dbReference type="Proteomes" id="UP001144978"/>
    </source>
</evidence>
<proteinExistence type="predicted"/>
<accession>A0ACC1P285</accession>
<comment type="caution">
    <text evidence="1">The sequence shown here is derived from an EMBL/GenBank/DDBJ whole genome shotgun (WGS) entry which is preliminary data.</text>
</comment>
<evidence type="ECO:0000313" key="1">
    <source>
        <dbReference type="EMBL" id="KAJ2985575.1"/>
    </source>
</evidence>
<reference evidence="1" key="1">
    <citation type="submission" date="2022-08" db="EMBL/GenBank/DDBJ databases">
        <title>Genome Sequence of Pycnoporus sanguineus.</title>
        <authorList>
            <person name="Buettner E."/>
        </authorList>
    </citation>
    <scope>NUCLEOTIDE SEQUENCE</scope>
    <source>
        <strain evidence="1">CG-C14</strain>
    </source>
</reference>
<sequence length="247" mass="27192">MSIGYDLSCIWNGLMIALYAAVATSYGLGSSKGALRLYPATTLFEPPHSISSATRSLFAQNTKWFKEDLKGAFDYNAGRSPSRTRRLPQSSMHHCCFRMPLRATTVQGYATPSGIEDRCAVYNRFTENTAVRFAPPDSRSFITLKMTLGSPGNIPPIAADMCHTRTEDLCSSPRGLPERHPHMMRTRPTGPASGSQRKGVYRRHSLMPAFTGTPTRRTARIDAPVEGYTRIPLALRTCLPGSSSSRT</sequence>
<gene>
    <name evidence="1" type="ORF">NUW54_g10109</name>
</gene>